<protein>
    <submittedName>
        <fullName evidence="1">Uncharacterized protein</fullName>
    </submittedName>
</protein>
<keyword evidence="2" id="KW-1185">Reference proteome</keyword>
<name>A0A016S155_9BILA</name>
<evidence type="ECO:0000313" key="1">
    <source>
        <dbReference type="EMBL" id="EYB83984.1"/>
    </source>
</evidence>
<proteinExistence type="predicted"/>
<dbReference type="EMBL" id="JARK01001661">
    <property type="protein sequence ID" value="EYB83984.1"/>
    <property type="molecule type" value="Genomic_DNA"/>
</dbReference>
<comment type="caution">
    <text evidence="1">The sequence shown here is derived from an EMBL/GenBank/DDBJ whole genome shotgun (WGS) entry which is preliminary data.</text>
</comment>
<dbReference type="Proteomes" id="UP000024635">
    <property type="component" value="Unassembled WGS sequence"/>
</dbReference>
<sequence>MFHEDAQSPRISNQQISSDDGVCISTMRYRTREAEERSLECGDKDFGMIRGVYRTFGMILTNIYNTN</sequence>
<dbReference type="AlphaFoldDB" id="A0A016S155"/>
<reference evidence="2" key="1">
    <citation type="journal article" date="2015" name="Nat. Genet.">
        <title>The genome and transcriptome of the zoonotic hookworm Ancylostoma ceylanicum identify infection-specific gene families.</title>
        <authorList>
            <person name="Schwarz E.M."/>
            <person name="Hu Y."/>
            <person name="Antoshechkin I."/>
            <person name="Miller M.M."/>
            <person name="Sternberg P.W."/>
            <person name="Aroian R.V."/>
        </authorList>
    </citation>
    <scope>NUCLEOTIDE SEQUENCE</scope>
    <source>
        <strain evidence="2">HY135</strain>
    </source>
</reference>
<accession>A0A016S155</accession>
<gene>
    <name evidence="1" type="primary">Acey_s0325.g2551</name>
    <name evidence="1" type="ORF">Y032_0325g2551</name>
</gene>
<evidence type="ECO:0000313" key="2">
    <source>
        <dbReference type="Proteomes" id="UP000024635"/>
    </source>
</evidence>
<organism evidence="1 2">
    <name type="scientific">Ancylostoma ceylanicum</name>
    <dbReference type="NCBI Taxonomy" id="53326"/>
    <lineage>
        <taxon>Eukaryota</taxon>
        <taxon>Metazoa</taxon>
        <taxon>Ecdysozoa</taxon>
        <taxon>Nematoda</taxon>
        <taxon>Chromadorea</taxon>
        <taxon>Rhabditida</taxon>
        <taxon>Rhabditina</taxon>
        <taxon>Rhabditomorpha</taxon>
        <taxon>Strongyloidea</taxon>
        <taxon>Ancylostomatidae</taxon>
        <taxon>Ancylostomatinae</taxon>
        <taxon>Ancylostoma</taxon>
    </lineage>
</organism>